<gene>
    <name evidence="2" type="ORF">PHLGIDRAFT_118688</name>
</gene>
<dbReference type="EMBL" id="KN840511">
    <property type="protein sequence ID" value="KIP06748.1"/>
    <property type="molecule type" value="Genomic_DNA"/>
</dbReference>
<evidence type="ECO:0000313" key="2">
    <source>
        <dbReference type="EMBL" id="KIP06748.1"/>
    </source>
</evidence>
<keyword evidence="3" id="KW-1185">Reference proteome</keyword>
<accession>A0A0C3PKD3</accession>
<dbReference type="AlphaFoldDB" id="A0A0C3PKD3"/>
<protein>
    <submittedName>
        <fullName evidence="2">Uncharacterized protein</fullName>
    </submittedName>
</protein>
<dbReference type="Proteomes" id="UP000053257">
    <property type="component" value="Unassembled WGS sequence"/>
</dbReference>
<evidence type="ECO:0000256" key="1">
    <source>
        <dbReference type="SAM" id="MobiDB-lite"/>
    </source>
</evidence>
<reference evidence="2 3" key="1">
    <citation type="journal article" date="2014" name="PLoS Genet.">
        <title>Analysis of the Phlebiopsis gigantea genome, transcriptome and secretome provides insight into its pioneer colonization strategies of wood.</title>
        <authorList>
            <person name="Hori C."/>
            <person name="Ishida T."/>
            <person name="Igarashi K."/>
            <person name="Samejima M."/>
            <person name="Suzuki H."/>
            <person name="Master E."/>
            <person name="Ferreira P."/>
            <person name="Ruiz-Duenas F.J."/>
            <person name="Held B."/>
            <person name="Canessa P."/>
            <person name="Larrondo L.F."/>
            <person name="Schmoll M."/>
            <person name="Druzhinina I.S."/>
            <person name="Kubicek C.P."/>
            <person name="Gaskell J.A."/>
            <person name="Kersten P."/>
            <person name="St John F."/>
            <person name="Glasner J."/>
            <person name="Sabat G."/>
            <person name="Splinter BonDurant S."/>
            <person name="Syed K."/>
            <person name="Yadav J."/>
            <person name="Mgbeahuruike A.C."/>
            <person name="Kovalchuk A."/>
            <person name="Asiegbu F.O."/>
            <person name="Lackner G."/>
            <person name="Hoffmeister D."/>
            <person name="Rencoret J."/>
            <person name="Gutierrez A."/>
            <person name="Sun H."/>
            <person name="Lindquist E."/>
            <person name="Barry K."/>
            <person name="Riley R."/>
            <person name="Grigoriev I.V."/>
            <person name="Henrissat B."/>
            <person name="Kues U."/>
            <person name="Berka R.M."/>
            <person name="Martinez A.T."/>
            <person name="Covert S.F."/>
            <person name="Blanchette R.A."/>
            <person name="Cullen D."/>
        </authorList>
    </citation>
    <scope>NUCLEOTIDE SEQUENCE [LARGE SCALE GENOMIC DNA]</scope>
    <source>
        <strain evidence="2 3">11061_1 CR5-6</strain>
    </source>
</reference>
<evidence type="ECO:0000313" key="3">
    <source>
        <dbReference type="Proteomes" id="UP000053257"/>
    </source>
</evidence>
<sequence>MFPTVPSSGGLVLASTTPTPTAGIFATARDLHSQLHIVEAAARAHEATRLALAQRRHALQESLRVLEAAARELRAERARTVPTAAWSFDFRYDVPAKAVALLGMGDGAPGQGGLKPIFQGCMRQLEQRLALVPKGYARMDDTPENEPDAAKKLKKNAKALATAKRYVAEKIRQKRRASWEASGKQPRKRRVSKSQIVHKGLLITRT</sequence>
<name>A0A0C3PKD3_PHLG1</name>
<dbReference type="HOGENOM" id="CLU_1332362_0_0_1"/>
<proteinExistence type="predicted"/>
<feature type="region of interest" description="Disordered" evidence="1">
    <location>
        <begin position="171"/>
        <end position="206"/>
    </location>
</feature>
<organism evidence="2 3">
    <name type="scientific">Phlebiopsis gigantea (strain 11061_1 CR5-6)</name>
    <name type="common">White-rot fungus</name>
    <name type="synonym">Peniophora gigantea</name>
    <dbReference type="NCBI Taxonomy" id="745531"/>
    <lineage>
        <taxon>Eukaryota</taxon>
        <taxon>Fungi</taxon>
        <taxon>Dikarya</taxon>
        <taxon>Basidiomycota</taxon>
        <taxon>Agaricomycotina</taxon>
        <taxon>Agaricomycetes</taxon>
        <taxon>Polyporales</taxon>
        <taxon>Phanerochaetaceae</taxon>
        <taxon>Phlebiopsis</taxon>
    </lineage>
</organism>